<protein>
    <submittedName>
        <fullName evidence="1">Uncharacterized protein</fullName>
    </submittedName>
</protein>
<accession>A0A067CZU5</accession>
<dbReference type="VEuPathDB" id="FungiDB:SPRG_00836"/>
<proteinExistence type="predicted"/>
<gene>
    <name evidence="1" type="ORF">SPRG_00836</name>
</gene>
<dbReference type="OrthoDB" id="79704at2759"/>
<sequence>MTEALAGVRAVLSCVIAHQDATSYPAACFEEHCTDGYAMRLLHGAAPDSPAAHRLHNLIEFGVSECLERRCLDALTFTVHDTATGSLRRLVLRFAYAASGMPASPIVPMLKQVALLLETLQPIPSPSFVQLTLRPECLPYPSWKPAYYVPPSSLPPNATSLVDLPFGTLRTLDGVHMQCLLQATTNAASASVPAFDAYFDLPATPARLDDVLCLPVPKSVWPTSSCVAQPLHQRAATSQPWFLR</sequence>
<evidence type="ECO:0000313" key="1">
    <source>
        <dbReference type="EMBL" id="KDO34775.1"/>
    </source>
</evidence>
<dbReference type="AlphaFoldDB" id="A0A067CZU5"/>
<dbReference type="KEGG" id="spar:SPRG_00836"/>
<dbReference type="Proteomes" id="UP000030745">
    <property type="component" value="Unassembled WGS sequence"/>
</dbReference>
<dbReference type="InterPro" id="IPR036570">
    <property type="entry name" value="HORMA_dom_sf"/>
</dbReference>
<dbReference type="GeneID" id="24123463"/>
<dbReference type="EMBL" id="KK583190">
    <property type="protein sequence ID" value="KDO34775.1"/>
    <property type="molecule type" value="Genomic_DNA"/>
</dbReference>
<keyword evidence="2" id="KW-1185">Reference proteome</keyword>
<name>A0A067CZU5_SAPPC</name>
<organism evidence="1 2">
    <name type="scientific">Saprolegnia parasitica (strain CBS 223.65)</name>
    <dbReference type="NCBI Taxonomy" id="695850"/>
    <lineage>
        <taxon>Eukaryota</taxon>
        <taxon>Sar</taxon>
        <taxon>Stramenopiles</taxon>
        <taxon>Oomycota</taxon>
        <taxon>Saprolegniomycetes</taxon>
        <taxon>Saprolegniales</taxon>
        <taxon>Saprolegniaceae</taxon>
        <taxon>Saprolegnia</taxon>
    </lineage>
</organism>
<dbReference type="RefSeq" id="XP_012194442.1">
    <property type="nucleotide sequence ID" value="XM_012339052.1"/>
</dbReference>
<evidence type="ECO:0000313" key="2">
    <source>
        <dbReference type="Proteomes" id="UP000030745"/>
    </source>
</evidence>
<reference evidence="1 2" key="1">
    <citation type="journal article" date="2013" name="PLoS Genet.">
        <title>Distinctive expansion of potential virulence genes in the genome of the oomycete fish pathogen Saprolegnia parasitica.</title>
        <authorList>
            <person name="Jiang R.H."/>
            <person name="de Bruijn I."/>
            <person name="Haas B.J."/>
            <person name="Belmonte R."/>
            <person name="Lobach L."/>
            <person name="Christie J."/>
            <person name="van den Ackerveken G."/>
            <person name="Bottin A."/>
            <person name="Bulone V."/>
            <person name="Diaz-Moreno S.M."/>
            <person name="Dumas B."/>
            <person name="Fan L."/>
            <person name="Gaulin E."/>
            <person name="Govers F."/>
            <person name="Grenville-Briggs L.J."/>
            <person name="Horner N.R."/>
            <person name="Levin J.Z."/>
            <person name="Mammella M."/>
            <person name="Meijer H.J."/>
            <person name="Morris P."/>
            <person name="Nusbaum C."/>
            <person name="Oome S."/>
            <person name="Phillips A.J."/>
            <person name="van Rooyen D."/>
            <person name="Rzeszutek E."/>
            <person name="Saraiva M."/>
            <person name="Secombes C.J."/>
            <person name="Seidl M.F."/>
            <person name="Snel B."/>
            <person name="Stassen J.H."/>
            <person name="Sykes S."/>
            <person name="Tripathy S."/>
            <person name="van den Berg H."/>
            <person name="Vega-Arreguin J.C."/>
            <person name="Wawra S."/>
            <person name="Young S.K."/>
            <person name="Zeng Q."/>
            <person name="Dieguez-Uribeondo J."/>
            <person name="Russ C."/>
            <person name="Tyler B.M."/>
            <person name="van West P."/>
        </authorList>
    </citation>
    <scope>NUCLEOTIDE SEQUENCE [LARGE SCALE GENOMIC DNA]</scope>
    <source>
        <strain evidence="1 2">CBS 223.65</strain>
    </source>
</reference>
<dbReference type="Gene3D" id="3.30.900.10">
    <property type="entry name" value="HORMA domain"/>
    <property type="match status" value="1"/>
</dbReference>